<dbReference type="EMBL" id="JAVLSJ010000007">
    <property type="protein sequence ID" value="MDR9849611.1"/>
    <property type="molecule type" value="Genomic_DNA"/>
</dbReference>
<evidence type="ECO:0000313" key="3">
    <source>
        <dbReference type="Proteomes" id="UP001246576"/>
    </source>
</evidence>
<name>A0ABU2EN77_9BURK</name>
<evidence type="ECO:0000313" key="2">
    <source>
        <dbReference type="EMBL" id="MDR9849611.1"/>
    </source>
</evidence>
<comment type="caution">
    <text evidence="2">The sequence shown here is derived from an EMBL/GenBank/DDBJ whole genome shotgun (WGS) entry which is preliminary data.</text>
</comment>
<dbReference type="Proteomes" id="UP001246576">
    <property type="component" value="Unassembled WGS sequence"/>
</dbReference>
<accession>A0ABU2EN77</accession>
<sequence length="110" mass="12780">MVWKKLVTLEDCEYIMHGAIFRVKGVWPYEEFVDFMLVDMADDRTRHALVVSSGRKAGLVLVRLPLDSGSPTGNTLSRKWLIENWGKWVYPQCSVQDVFFLPRYEAQDPE</sequence>
<feature type="domain" description="Immunity protein 45" evidence="1">
    <location>
        <begin position="12"/>
        <end position="99"/>
    </location>
</feature>
<protein>
    <submittedName>
        <fullName evidence="2">Imm45 family immunity protein</fullName>
    </submittedName>
</protein>
<organism evidence="2 3">
    <name type="scientific">Herbaspirillum huttiense subsp. lycopersici</name>
    <dbReference type="NCBI Taxonomy" id="3074428"/>
    <lineage>
        <taxon>Bacteria</taxon>
        <taxon>Pseudomonadati</taxon>
        <taxon>Pseudomonadota</taxon>
        <taxon>Betaproteobacteria</taxon>
        <taxon>Burkholderiales</taxon>
        <taxon>Oxalobacteraceae</taxon>
        <taxon>Herbaspirillum</taxon>
    </lineage>
</organism>
<reference evidence="2" key="1">
    <citation type="submission" date="2023-09" db="EMBL/GenBank/DDBJ databases">
        <title>Description of first Herbaspirillum huttiense subsp. nephrolepsisexaltata and Herbaspirillum huttiense subsp. lycopersicon.</title>
        <authorList>
            <person name="Poudel M."/>
            <person name="Sharma A."/>
            <person name="Goss E."/>
            <person name="Tapia J.H."/>
            <person name="Harmon C.M."/>
            <person name="Jones J.B."/>
        </authorList>
    </citation>
    <scope>NUCLEOTIDE SEQUENCE</scope>
    <source>
        <strain evidence="2">SE1</strain>
    </source>
</reference>
<dbReference type="RefSeq" id="WP_209567850.1">
    <property type="nucleotide sequence ID" value="NZ_JAVLSJ010000007.1"/>
</dbReference>
<gene>
    <name evidence="2" type="primary">imm45</name>
    <name evidence="2" type="ORF">RI048_15350</name>
</gene>
<proteinExistence type="predicted"/>
<dbReference type="Pfam" id="PF15572">
    <property type="entry name" value="Imm45"/>
    <property type="match status" value="1"/>
</dbReference>
<evidence type="ECO:0000259" key="1">
    <source>
        <dbReference type="Pfam" id="PF15572"/>
    </source>
</evidence>
<dbReference type="InterPro" id="IPR029077">
    <property type="entry name" value="Imm45"/>
</dbReference>
<keyword evidence="3" id="KW-1185">Reference proteome</keyword>